<feature type="region of interest" description="Disordered" evidence="1">
    <location>
        <begin position="1"/>
        <end position="39"/>
    </location>
</feature>
<name>A0A438D4H0_VITVI</name>
<organism evidence="2 3">
    <name type="scientific">Vitis vinifera</name>
    <name type="common">Grape</name>
    <dbReference type="NCBI Taxonomy" id="29760"/>
    <lineage>
        <taxon>Eukaryota</taxon>
        <taxon>Viridiplantae</taxon>
        <taxon>Streptophyta</taxon>
        <taxon>Embryophyta</taxon>
        <taxon>Tracheophyta</taxon>
        <taxon>Spermatophyta</taxon>
        <taxon>Magnoliopsida</taxon>
        <taxon>eudicotyledons</taxon>
        <taxon>Gunneridae</taxon>
        <taxon>Pentapetalae</taxon>
        <taxon>rosids</taxon>
        <taxon>Vitales</taxon>
        <taxon>Vitaceae</taxon>
        <taxon>Viteae</taxon>
        <taxon>Vitis</taxon>
    </lineage>
</organism>
<evidence type="ECO:0000256" key="1">
    <source>
        <dbReference type="SAM" id="MobiDB-lite"/>
    </source>
</evidence>
<feature type="compositionally biased region" description="Polar residues" evidence="1">
    <location>
        <begin position="1"/>
        <end position="26"/>
    </location>
</feature>
<evidence type="ECO:0000313" key="3">
    <source>
        <dbReference type="Proteomes" id="UP000288805"/>
    </source>
</evidence>
<protein>
    <submittedName>
        <fullName evidence="2">Uncharacterized protein</fullName>
    </submittedName>
</protein>
<dbReference type="AlphaFoldDB" id="A0A438D4H0"/>
<accession>A0A438D4H0</accession>
<sequence>MMSEPTYTTRPSSHPSFTEPSHTKIPSHQAPHTPDHAPWMDLSAQISSLDTRMEELAVVNDIRFYSMKNHMDQIERIESLQESQHEEMMAYLRSVFPPPPPQP</sequence>
<proteinExistence type="predicted"/>
<reference evidence="2 3" key="1">
    <citation type="journal article" date="2018" name="PLoS Genet.">
        <title>Population sequencing reveals clonal diversity and ancestral inbreeding in the grapevine cultivar Chardonnay.</title>
        <authorList>
            <person name="Roach M.J."/>
            <person name="Johnson D.L."/>
            <person name="Bohlmann J."/>
            <person name="van Vuuren H.J."/>
            <person name="Jones S.J."/>
            <person name="Pretorius I.S."/>
            <person name="Schmidt S.A."/>
            <person name="Borneman A.R."/>
        </authorList>
    </citation>
    <scope>NUCLEOTIDE SEQUENCE [LARGE SCALE GENOMIC DNA]</scope>
    <source>
        <strain evidence="3">cv. Chardonnay</strain>
        <tissue evidence="2">Leaf</tissue>
    </source>
</reference>
<dbReference type="Proteomes" id="UP000288805">
    <property type="component" value="Unassembled WGS sequence"/>
</dbReference>
<comment type="caution">
    <text evidence="2">The sequence shown here is derived from an EMBL/GenBank/DDBJ whole genome shotgun (WGS) entry which is preliminary data.</text>
</comment>
<evidence type="ECO:0000313" key="2">
    <source>
        <dbReference type="EMBL" id="RVW30331.1"/>
    </source>
</evidence>
<gene>
    <name evidence="2" type="ORF">CK203_094507</name>
</gene>
<dbReference type="EMBL" id="QGNW01001803">
    <property type="protein sequence ID" value="RVW30331.1"/>
    <property type="molecule type" value="Genomic_DNA"/>
</dbReference>